<evidence type="ECO:0000313" key="1">
    <source>
        <dbReference type="EMBL" id="MBY3592332.1"/>
    </source>
</evidence>
<dbReference type="Proteomes" id="UP000720124">
    <property type="component" value="Unassembled WGS sequence"/>
</dbReference>
<dbReference type="EMBL" id="JABTXI010000008">
    <property type="protein sequence ID" value="MBY3592332.1"/>
    <property type="molecule type" value="Genomic_DNA"/>
</dbReference>
<comment type="caution">
    <text evidence="1">The sequence shown here is derived from an EMBL/GenBank/DDBJ whole genome shotgun (WGS) entry which is preliminary data.</text>
</comment>
<protein>
    <submittedName>
        <fullName evidence="1">Uncharacterized protein</fullName>
    </submittedName>
</protein>
<evidence type="ECO:0000313" key="2">
    <source>
        <dbReference type="Proteomes" id="UP000720124"/>
    </source>
</evidence>
<gene>
    <name evidence="1" type="ORF">HJA87_20995</name>
</gene>
<keyword evidence="2" id="KW-1185">Reference proteome</keyword>
<accession>A0ABS7LLF9</accession>
<reference evidence="1 2" key="1">
    <citation type="submission" date="2020-06" db="EMBL/GenBank/DDBJ databases">
        <title>Global-level population genomics: horizontal gene transfer, symbiosis and evolution in Rhizobia.</title>
        <authorList>
            <person name="Gai Y."/>
        </authorList>
    </citation>
    <scope>NUCLEOTIDE SEQUENCE [LARGE SCALE GENOMIC DNA]</scope>
    <source>
        <strain evidence="1 2">PLR6_1b</strain>
    </source>
</reference>
<name>A0ABS7LLF9_9HYPH</name>
<proteinExistence type="predicted"/>
<dbReference type="RefSeq" id="WP_222012406.1">
    <property type="nucleotide sequence ID" value="NZ_JABTXI010000008.1"/>
</dbReference>
<organism evidence="1 2">
    <name type="scientific">Rhizobium bangladeshense</name>
    <dbReference type="NCBI Taxonomy" id="1138189"/>
    <lineage>
        <taxon>Bacteria</taxon>
        <taxon>Pseudomonadati</taxon>
        <taxon>Pseudomonadota</taxon>
        <taxon>Alphaproteobacteria</taxon>
        <taxon>Hyphomicrobiales</taxon>
        <taxon>Rhizobiaceae</taxon>
        <taxon>Rhizobium/Agrobacterium group</taxon>
        <taxon>Rhizobium</taxon>
    </lineage>
</organism>
<sequence>MSFPAHGFKVWLASRIMLATKAKGCKMYEDITVARWLEEAMTSHRRSPSGLDEVIPSELQKDETPAISWLGAEKYGYFRDYYEQMIGRTF</sequence>